<reference evidence="3 4" key="1">
    <citation type="submission" date="2025-04" db="UniProtKB">
        <authorList>
            <consortium name="RefSeq"/>
        </authorList>
    </citation>
    <scope>IDENTIFICATION</scope>
    <source>
        <tissue evidence="3 4">Gonads</tissue>
    </source>
</reference>
<sequence>MPWWTVHLEGGPRRVNHAAVNLKDEIYSFGGYCTGEDYETRRPMDIHVLNTVAYQWKKLPLPRPDDPQSKITPYQRYGHTAVAFNDCAYLWGGRNDSDGACNILYCYDPSTGKWSKPKTGGETPGARDGHAACVIGNRMYIFGGYEEEVYRFSNDIHCLDLSTFIWSLLHTWGTPARWRDFHSATGIGHFMYIFGGRGDRGGPYHTNNEVYCNQMQIFNTQDNTWYEPSCTGDIPSPGRRSHSAFVYKNKLYLFGGYNGLVDEHFSDLYKFDPDTCHWSLVKCIGDGPCARRRQCCCVVGDRLFLFGGTSPNPEFDEEEMVNTEFELMDHSDLYVLDFVPSLKTLCALIALKSQIDTSCLPEDIRWELLAMTTNSSISRPQNTNG</sequence>
<organism evidence="2 3">
    <name type="scientific">Lingula anatina</name>
    <name type="common">Brachiopod</name>
    <name type="synonym">Lingula unguis</name>
    <dbReference type="NCBI Taxonomy" id="7574"/>
    <lineage>
        <taxon>Eukaryota</taxon>
        <taxon>Metazoa</taxon>
        <taxon>Spiralia</taxon>
        <taxon>Lophotrochozoa</taxon>
        <taxon>Brachiopoda</taxon>
        <taxon>Linguliformea</taxon>
        <taxon>Lingulata</taxon>
        <taxon>Lingulida</taxon>
        <taxon>Linguloidea</taxon>
        <taxon>Lingulidae</taxon>
        <taxon>Lingula</taxon>
    </lineage>
</organism>
<dbReference type="GeneID" id="106153003"/>
<dbReference type="PANTHER" id="PTHR46461:SF1">
    <property type="entry name" value="KELCH DOMAIN-CONTAINING PROTEIN 3"/>
    <property type="match status" value="1"/>
</dbReference>
<dbReference type="InterPro" id="IPR052637">
    <property type="entry name" value="KLHDC3-like"/>
</dbReference>
<protein>
    <submittedName>
        <fullName evidence="3 4">Kelch domain-containing protein 3</fullName>
    </submittedName>
</protein>
<keyword evidence="1" id="KW-0880">Kelch repeat</keyword>
<dbReference type="GO" id="GO:0003682">
    <property type="term" value="F:chromatin binding"/>
    <property type="evidence" value="ECO:0007669"/>
    <property type="project" value="InterPro"/>
</dbReference>
<dbReference type="KEGG" id="lak:106153003"/>
<dbReference type="RefSeq" id="XP_013382216.1">
    <property type="nucleotide sequence ID" value="XM_013526762.1"/>
</dbReference>
<evidence type="ECO:0000313" key="2">
    <source>
        <dbReference type="Proteomes" id="UP000085678"/>
    </source>
</evidence>
<dbReference type="FunFam" id="2.120.10.80:FF:000134">
    <property type="entry name" value="Kelch domain-containing protein, putative"/>
    <property type="match status" value="1"/>
</dbReference>
<evidence type="ECO:0000313" key="5">
    <source>
        <dbReference type="RefSeq" id="XP_013382218.1"/>
    </source>
</evidence>
<keyword evidence="2" id="KW-1185">Reference proteome</keyword>
<evidence type="ECO:0000313" key="3">
    <source>
        <dbReference type="RefSeq" id="XP_013382215.1"/>
    </source>
</evidence>
<proteinExistence type="predicted"/>
<dbReference type="RefSeq" id="XP_013382218.1">
    <property type="nucleotide sequence ID" value="XM_013526764.2"/>
</dbReference>
<dbReference type="AlphaFoldDB" id="A0A1S3H7X3"/>
<dbReference type="Gene3D" id="2.120.10.80">
    <property type="entry name" value="Kelch-type beta propeller"/>
    <property type="match status" value="2"/>
</dbReference>
<name>A0A1S3H7X3_LINAN</name>
<dbReference type="RefSeq" id="XP_013382215.1">
    <property type="nucleotide sequence ID" value="XM_013526761.1"/>
</dbReference>
<dbReference type="SMART" id="SM00612">
    <property type="entry name" value="Kelch"/>
    <property type="match status" value="2"/>
</dbReference>
<dbReference type="SUPFAM" id="SSF117281">
    <property type="entry name" value="Kelch motif"/>
    <property type="match status" value="1"/>
</dbReference>
<dbReference type="Proteomes" id="UP000085678">
    <property type="component" value="Unplaced"/>
</dbReference>
<dbReference type="OMA" id="SQETYVF"/>
<dbReference type="STRING" id="7574.A0A1S3H7X3"/>
<dbReference type="PANTHER" id="PTHR46461">
    <property type="entry name" value="KELCH DOMAIN-CONTAINING PROTEIN 3"/>
    <property type="match status" value="1"/>
</dbReference>
<dbReference type="InterPro" id="IPR006652">
    <property type="entry name" value="Kelch_1"/>
</dbReference>
<gene>
    <name evidence="3 4 5" type="primary">LOC106153003</name>
</gene>
<dbReference type="Pfam" id="PF24681">
    <property type="entry name" value="Kelch_KLHDC2_KLHL20_DRC7"/>
    <property type="match status" value="1"/>
</dbReference>
<evidence type="ECO:0000313" key="4">
    <source>
        <dbReference type="RefSeq" id="XP_013382216.1"/>
    </source>
</evidence>
<accession>A0A1S3H7X3</accession>
<evidence type="ECO:0000256" key="1">
    <source>
        <dbReference type="ARBA" id="ARBA00022441"/>
    </source>
</evidence>
<dbReference type="OrthoDB" id="432528at2759"/>
<dbReference type="InterPro" id="IPR015915">
    <property type="entry name" value="Kelch-typ_b-propeller"/>
</dbReference>
<dbReference type="GO" id="GO:0005737">
    <property type="term" value="C:cytoplasm"/>
    <property type="evidence" value="ECO:0007669"/>
    <property type="project" value="TreeGrafter"/>
</dbReference>